<dbReference type="Pfam" id="PF00850">
    <property type="entry name" value="Hist_deacetyl"/>
    <property type="match status" value="1"/>
</dbReference>
<evidence type="ECO:0000256" key="4">
    <source>
        <dbReference type="ARBA" id="ARBA00022801"/>
    </source>
</evidence>
<evidence type="ECO:0000259" key="11">
    <source>
        <dbReference type="Pfam" id="PF00850"/>
    </source>
</evidence>
<evidence type="ECO:0000256" key="5">
    <source>
        <dbReference type="ARBA" id="ARBA00022853"/>
    </source>
</evidence>
<dbReference type="GO" id="GO:0141221">
    <property type="term" value="F:histone deacetylase activity, hydrolytic mechanism"/>
    <property type="evidence" value="ECO:0007669"/>
    <property type="project" value="UniProtKB-EC"/>
</dbReference>
<reference evidence="12" key="1">
    <citation type="journal article" date="2020" name="Fungal Divers.">
        <title>Resolving the Mortierellaceae phylogeny through synthesis of multi-gene phylogenetics and phylogenomics.</title>
        <authorList>
            <person name="Vandepol N."/>
            <person name="Liber J."/>
            <person name="Desiro A."/>
            <person name="Na H."/>
            <person name="Kennedy M."/>
            <person name="Barry K."/>
            <person name="Grigoriev I.V."/>
            <person name="Miller A.N."/>
            <person name="O'Donnell K."/>
            <person name="Stajich J.E."/>
            <person name="Bonito G."/>
        </authorList>
    </citation>
    <scope>NUCLEOTIDE SEQUENCE</scope>
    <source>
        <strain evidence="12">NRRL 28262</strain>
    </source>
</reference>
<dbReference type="PRINTS" id="PR01271">
    <property type="entry name" value="HISDACETLASE"/>
</dbReference>
<proteinExistence type="inferred from homology"/>
<gene>
    <name evidence="12" type="primary">RPD3_2</name>
    <name evidence="12" type="ORF">BGZ95_005692</name>
</gene>
<feature type="compositionally biased region" description="Basic and acidic residues" evidence="10">
    <location>
        <begin position="659"/>
        <end position="692"/>
    </location>
</feature>
<accession>A0AAD4H8M3</accession>
<feature type="region of interest" description="Disordered" evidence="10">
    <location>
        <begin position="892"/>
        <end position="960"/>
    </location>
</feature>
<dbReference type="GO" id="GO:0032221">
    <property type="term" value="C:Rpd3S complex"/>
    <property type="evidence" value="ECO:0007669"/>
    <property type="project" value="UniProtKB-ARBA"/>
</dbReference>
<feature type="compositionally biased region" description="Low complexity" evidence="10">
    <location>
        <begin position="609"/>
        <end position="642"/>
    </location>
</feature>
<protein>
    <recommendedName>
        <fullName evidence="2">histone deacetylase</fullName>
        <ecNumber evidence="2">3.5.1.98</ecNumber>
    </recommendedName>
</protein>
<dbReference type="PANTHER" id="PTHR10625">
    <property type="entry name" value="HISTONE DEACETYLASE HDAC1-RELATED"/>
    <property type="match status" value="1"/>
</dbReference>
<evidence type="ECO:0000256" key="6">
    <source>
        <dbReference type="ARBA" id="ARBA00023015"/>
    </source>
</evidence>
<evidence type="ECO:0000313" key="12">
    <source>
        <dbReference type="EMBL" id="KAG0277588.1"/>
    </source>
</evidence>
<dbReference type="InterPro" id="IPR000286">
    <property type="entry name" value="HDACs"/>
</dbReference>
<evidence type="ECO:0000256" key="2">
    <source>
        <dbReference type="ARBA" id="ARBA00012111"/>
    </source>
</evidence>
<dbReference type="SUPFAM" id="SSF52768">
    <property type="entry name" value="Arginase/deacetylase"/>
    <property type="match status" value="1"/>
</dbReference>
<dbReference type="PRINTS" id="PR01270">
    <property type="entry name" value="HDASUPER"/>
</dbReference>
<comment type="subcellular location">
    <subcellularLocation>
        <location evidence="1">Nucleus</location>
    </subcellularLocation>
</comment>
<evidence type="ECO:0000256" key="10">
    <source>
        <dbReference type="SAM" id="MobiDB-lite"/>
    </source>
</evidence>
<feature type="compositionally biased region" description="Basic and acidic residues" evidence="10">
    <location>
        <begin position="839"/>
        <end position="855"/>
    </location>
</feature>
<feature type="compositionally biased region" description="Gly residues" evidence="10">
    <location>
        <begin position="916"/>
        <end position="937"/>
    </location>
</feature>
<evidence type="ECO:0000256" key="8">
    <source>
        <dbReference type="ARBA" id="ARBA00023242"/>
    </source>
</evidence>
<dbReference type="InterPro" id="IPR003084">
    <property type="entry name" value="HDAC_I/II"/>
</dbReference>
<dbReference type="Proteomes" id="UP001194580">
    <property type="component" value="Unassembled WGS sequence"/>
</dbReference>
<dbReference type="InterPro" id="IPR023696">
    <property type="entry name" value="Ureohydrolase_dom_sf"/>
</dbReference>
<feature type="compositionally biased region" description="Basic and acidic residues" evidence="10">
    <location>
        <begin position="587"/>
        <end position="608"/>
    </location>
</feature>
<feature type="compositionally biased region" description="Low complexity" evidence="10">
    <location>
        <begin position="699"/>
        <end position="730"/>
    </location>
</feature>
<dbReference type="InterPro" id="IPR023801">
    <property type="entry name" value="His_deacetylse_dom"/>
</dbReference>
<evidence type="ECO:0000256" key="1">
    <source>
        <dbReference type="ARBA" id="ARBA00004123"/>
    </source>
</evidence>
<feature type="compositionally biased region" description="Basic and acidic residues" evidence="10">
    <location>
        <begin position="938"/>
        <end position="951"/>
    </location>
</feature>
<feature type="compositionally biased region" description="Acidic residues" evidence="10">
    <location>
        <begin position="427"/>
        <end position="436"/>
    </location>
</feature>
<organism evidence="12 13">
    <name type="scientific">Linnemannia exigua</name>
    <dbReference type="NCBI Taxonomy" id="604196"/>
    <lineage>
        <taxon>Eukaryota</taxon>
        <taxon>Fungi</taxon>
        <taxon>Fungi incertae sedis</taxon>
        <taxon>Mucoromycota</taxon>
        <taxon>Mortierellomycotina</taxon>
        <taxon>Mortierellomycetes</taxon>
        <taxon>Mortierellales</taxon>
        <taxon>Mortierellaceae</taxon>
        <taxon>Linnemannia</taxon>
    </lineage>
</organism>
<dbReference type="GO" id="GO:0070210">
    <property type="term" value="C:Rpd3L-Expanded complex"/>
    <property type="evidence" value="ECO:0007669"/>
    <property type="project" value="TreeGrafter"/>
</dbReference>
<keyword evidence="8" id="KW-0539">Nucleus</keyword>
<feature type="compositionally biased region" description="Acidic residues" evidence="10">
    <location>
        <begin position="401"/>
        <end position="410"/>
    </location>
</feature>
<dbReference type="AlphaFoldDB" id="A0AAD4H8M3"/>
<dbReference type="EC" id="3.5.1.98" evidence="2"/>
<evidence type="ECO:0000256" key="3">
    <source>
        <dbReference type="ARBA" id="ARBA00022491"/>
    </source>
</evidence>
<feature type="compositionally biased region" description="Polar residues" evidence="10">
    <location>
        <begin position="563"/>
        <end position="579"/>
    </location>
</feature>
<feature type="compositionally biased region" description="Basic residues" evidence="10">
    <location>
        <begin position="762"/>
        <end position="778"/>
    </location>
</feature>
<dbReference type="FunFam" id="3.40.800.20:FF:000001">
    <property type="entry name" value="Histone deacetylase"/>
    <property type="match status" value="1"/>
</dbReference>
<dbReference type="GO" id="GO:0031507">
    <property type="term" value="P:heterochromatin formation"/>
    <property type="evidence" value="ECO:0007669"/>
    <property type="project" value="TreeGrafter"/>
</dbReference>
<dbReference type="InterPro" id="IPR037138">
    <property type="entry name" value="His_deacetylse_dom_sf"/>
</dbReference>
<keyword evidence="4" id="KW-0378">Hydrolase</keyword>
<dbReference type="Gene3D" id="3.40.800.20">
    <property type="entry name" value="Histone deacetylase domain"/>
    <property type="match status" value="1"/>
</dbReference>
<feature type="compositionally biased region" description="Basic and acidic residues" evidence="10">
    <location>
        <begin position="411"/>
        <end position="426"/>
    </location>
</feature>
<dbReference type="PANTHER" id="PTHR10625:SF10">
    <property type="entry name" value="HISTONE DEACETYLASE HDAC1"/>
    <property type="match status" value="1"/>
</dbReference>
<keyword evidence="5" id="KW-0156">Chromatin regulator</keyword>
<feature type="compositionally biased region" description="Basic residues" evidence="10">
    <location>
        <begin position="731"/>
        <end position="747"/>
    </location>
</feature>
<feature type="domain" description="Histone deacetylase" evidence="11">
    <location>
        <begin position="37"/>
        <end position="329"/>
    </location>
</feature>
<feature type="compositionally biased region" description="Low complexity" evidence="10">
    <location>
        <begin position="784"/>
        <end position="797"/>
    </location>
</feature>
<name>A0AAD4H8M3_9FUNG</name>
<sequence length="960" mass="104647">MSTGFSSFALGGGATQKQRVSYFYDEDVGNYTYGLGHPMKPHRVRMCHTLVTNYGLYKKMDVIRPKRATARQMTRFHNDEYVDFLARLTPEMVGGEGMSESTKHLFNLGDDCPVFDGLFEFCSISAGGSIAAANKLTRGESDIAINWAGGLHHAKKTEASGFCYINDIVLAILELLRFHQRVLYIDIDIHHGDGVEEAFYTTDRVMTASFHMTEFFPGTGKLEETGIGKGKNYAVNVPLQKGMDDWSYQNLFEPIIKHIMEWYRPGAVVLQCGADSLAGDKLGCFNLSMKGHANCVAYVKSFGIPMVVVGGGGYTVRNVARAWTFETAVLLNEQLPEELPFNSYFEYYGPEYRLDVPANNMKNDNTPEDLHNLKAQIIENLRHIPCAPSVQMQEVPRDYSSSDDEDDEIDVDTRITRRLADSRIVPDEELSDSEDEDGRRNQHNANGSFVLASSPVLGSSSTSVSGRLSGRATTSSALHNFSSPLGATNGSSSGTVSRKYGAGASSEAAQSKSSSAQGEWTQQSSTKSSKGAQGASGAAASAGAGSTAAGGVRRVRVAGTTSQKQNGKESQQAGSQMSQAPYAATSKSREIHSKEYQPRDSHHRELSHHGQQPPHPQQGHHSSQQAPHGQSVPPPHAQQGAPPHHHLGRDQQQMQIQHQQREHQMHREHQQHRDRDIQMIREHEQREHEQREHQHHQHQMQMQMQRRPGGSSSSSSRPEYHSHGSMSHGAPHSHSHSHSHPIHHHSQGPHGSHPQHGPPPPSHHHMPPHHQSMPHHHVPPGPQSSGHHYSGSNVSGSGSRGGSSGMSQGRPGSASGPLPGMHSSGYGAPPPGAYGGYIPDRHEEGSMGHKDRKEHYKESAAMEIEDPRMMESRPMHGGGSMDYGRMMPGGPAPAPYGHRRGGSHGGGSQGDLRGVVMGGGGTGVGEAPGAPGPYGGGWDRERIDREREQRHHGYRGPNAP</sequence>
<keyword evidence="13" id="KW-1185">Reference proteome</keyword>
<evidence type="ECO:0000313" key="13">
    <source>
        <dbReference type="Proteomes" id="UP001194580"/>
    </source>
</evidence>
<feature type="compositionally biased region" description="Low complexity" evidence="10">
    <location>
        <begin position="501"/>
        <end position="562"/>
    </location>
</feature>
<comment type="similarity">
    <text evidence="9">Belongs to the histone deacetylase family. HD Type 1 subfamily.</text>
</comment>
<comment type="caution">
    <text evidence="12">The sequence shown here is derived from an EMBL/GenBank/DDBJ whole genome shotgun (WGS) entry which is preliminary data.</text>
</comment>
<keyword evidence="7" id="KW-0804">Transcription</keyword>
<keyword evidence="6" id="KW-0805">Transcription regulation</keyword>
<feature type="compositionally biased region" description="Low complexity" evidence="10">
    <location>
        <begin position="450"/>
        <end position="470"/>
    </location>
</feature>
<keyword evidence="3" id="KW-0678">Repressor</keyword>
<evidence type="ECO:0000256" key="7">
    <source>
        <dbReference type="ARBA" id="ARBA00023163"/>
    </source>
</evidence>
<evidence type="ECO:0000256" key="9">
    <source>
        <dbReference type="ARBA" id="ARBA00061569"/>
    </source>
</evidence>
<dbReference type="EMBL" id="JAAAIL010000263">
    <property type="protein sequence ID" value="KAG0277588.1"/>
    <property type="molecule type" value="Genomic_DNA"/>
</dbReference>
<feature type="compositionally biased region" description="Polar residues" evidence="10">
    <location>
        <begin position="471"/>
        <end position="496"/>
    </location>
</feature>
<feature type="region of interest" description="Disordered" evidence="10">
    <location>
        <begin position="389"/>
        <end position="855"/>
    </location>
</feature>